<protein>
    <submittedName>
        <fullName evidence="6">Cytochrome c</fullName>
    </submittedName>
</protein>
<dbReference type="InterPro" id="IPR009056">
    <property type="entry name" value="Cyt_c-like_dom"/>
</dbReference>
<keyword evidence="2 4" id="KW-0479">Metal-binding</keyword>
<reference evidence="6 7" key="1">
    <citation type="submission" date="2019-08" db="EMBL/GenBank/DDBJ databases">
        <title>Seonamhaeicola sediminis sp. nov., isolated from marine sediment.</title>
        <authorList>
            <person name="Cao W.R."/>
        </authorList>
    </citation>
    <scope>NUCLEOTIDE SEQUENCE [LARGE SCALE GENOMIC DNA]</scope>
    <source>
        <strain evidence="6 7">1505</strain>
    </source>
</reference>
<dbReference type="AlphaFoldDB" id="A0A5C7GN58"/>
<keyword evidence="3 4" id="KW-0408">Iron</keyword>
<evidence type="ECO:0000313" key="6">
    <source>
        <dbReference type="EMBL" id="TXG39517.1"/>
    </source>
</evidence>
<keyword evidence="1 4" id="KW-0349">Heme</keyword>
<feature type="domain" description="Cytochrome c" evidence="5">
    <location>
        <begin position="33"/>
        <end position="130"/>
    </location>
</feature>
<dbReference type="Gene3D" id="1.10.760.10">
    <property type="entry name" value="Cytochrome c-like domain"/>
    <property type="match status" value="1"/>
</dbReference>
<dbReference type="RefSeq" id="WP_147767087.1">
    <property type="nucleotide sequence ID" value="NZ_VRKQ01000008.1"/>
</dbReference>
<evidence type="ECO:0000259" key="5">
    <source>
        <dbReference type="PROSITE" id="PS51007"/>
    </source>
</evidence>
<name>A0A5C7GN58_9FLAO</name>
<evidence type="ECO:0000256" key="4">
    <source>
        <dbReference type="PROSITE-ProRule" id="PRU00433"/>
    </source>
</evidence>
<accession>A0A5C7GN58</accession>
<dbReference type="Proteomes" id="UP000321080">
    <property type="component" value="Unassembled WGS sequence"/>
</dbReference>
<dbReference type="PROSITE" id="PS51007">
    <property type="entry name" value="CYTC"/>
    <property type="match status" value="1"/>
</dbReference>
<comment type="caution">
    <text evidence="6">The sequence shown here is derived from an EMBL/GenBank/DDBJ whole genome shotgun (WGS) entry which is preliminary data.</text>
</comment>
<evidence type="ECO:0000256" key="1">
    <source>
        <dbReference type="ARBA" id="ARBA00022617"/>
    </source>
</evidence>
<sequence length="135" mass="15280">MYPKQKNNTKTVCFLPLLVSFLVIGCKDSKEKINIEKGQELFTSVGCATCHSLSGDKLYGPSLNSILGTKTKVIRNDKEYSFIIDKNYIKKSIIDPDYEKPILFKSNKMPKPSLTNFEVDCITNYLLSINNTSKE</sequence>
<dbReference type="Pfam" id="PF00034">
    <property type="entry name" value="Cytochrom_C"/>
    <property type="match status" value="1"/>
</dbReference>
<dbReference type="GO" id="GO:0046872">
    <property type="term" value="F:metal ion binding"/>
    <property type="evidence" value="ECO:0007669"/>
    <property type="project" value="UniProtKB-KW"/>
</dbReference>
<proteinExistence type="predicted"/>
<evidence type="ECO:0000256" key="2">
    <source>
        <dbReference type="ARBA" id="ARBA00022723"/>
    </source>
</evidence>
<dbReference type="PROSITE" id="PS51257">
    <property type="entry name" value="PROKAR_LIPOPROTEIN"/>
    <property type="match status" value="1"/>
</dbReference>
<dbReference type="GO" id="GO:0009055">
    <property type="term" value="F:electron transfer activity"/>
    <property type="evidence" value="ECO:0007669"/>
    <property type="project" value="InterPro"/>
</dbReference>
<dbReference type="OrthoDB" id="9781261at2"/>
<gene>
    <name evidence="6" type="ORF">FUA22_06505</name>
</gene>
<evidence type="ECO:0000256" key="3">
    <source>
        <dbReference type="ARBA" id="ARBA00023004"/>
    </source>
</evidence>
<organism evidence="6 7">
    <name type="scientific">Seonamhaeicola maritimus</name>
    <dbReference type="NCBI Taxonomy" id="2591822"/>
    <lineage>
        <taxon>Bacteria</taxon>
        <taxon>Pseudomonadati</taxon>
        <taxon>Bacteroidota</taxon>
        <taxon>Flavobacteriia</taxon>
        <taxon>Flavobacteriales</taxon>
        <taxon>Flavobacteriaceae</taxon>
    </lineage>
</organism>
<dbReference type="GO" id="GO:0020037">
    <property type="term" value="F:heme binding"/>
    <property type="evidence" value="ECO:0007669"/>
    <property type="project" value="InterPro"/>
</dbReference>
<evidence type="ECO:0000313" key="7">
    <source>
        <dbReference type="Proteomes" id="UP000321080"/>
    </source>
</evidence>
<dbReference type="EMBL" id="VRKQ01000008">
    <property type="protein sequence ID" value="TXG39517.1"/>
    <property type="molecule type" value="Genomic_DNA"/>
</dbReference>
<dbReference type="InterPro" id="IPR036909">
    <property type="entry name" value="Cyt_c-like_dom_sf"/>
</dbReference>
<keyword evidence="7" id="KW-1185">Reference proteome</keyword>
<dbReference type="SUPFAM" id="SSF46626">
    <property type="entry name" value="Cytochrome c"/>
    <property type="match status" value="1"/>
</dbReference>